<gene>
    <name evidence="3" type="ORF">BAZO_07279</name>
</gene>
<evidence type="ECO:0000256" key="1">
    <source>
        <dbReference type="ARBA" id="ARBA00022795"/>
    </source>
</evidence>
<keyword evidence="4" id="KW-1185">Reference proteome</keyword>
<dbReference type="PATRIC" id="fig|1131731.3.peg.1522"/>
<dbReference type="SUPFAM" id="SSF140566">
    <property type="entry name" value="FlgN-like"/>
    <property type="match status" value="1"/>
</dbReference>
<dbReference type="GO" id="GO:0044780">
    <property type="term" value="P:bacterial-type flagellum assembly"/>
    <property type="evidence" value="ECO:0007669"/>
    <property type="project" value="InterPro"/>
</dbReference>
<keyword evidence="2" id="KW-0175">Coiled coil</keyword>
<dbReference type="EMBL" id="AJLR01000045">
    <property type="protein sequence ID" value="EKN67664.1"/>
    <property type="molecule type" value="Genomic_DNA"/>
</dbReference>
<evidence type="ECO:0000313" key="3">
    <source>
        <dbReference type="EMBL" id="EKN67664.1"/>
    </source>
</evidence>
<accession>K6DH82</accession>
<name>K6DH82_SCHAZ</name>
<reference evidence="3 4" key="1">
    <citation type="journal article" date="2012" name="Front. Microbiol.">
        <title>Redundancy and modularity in membrane-associated dissimilatory nitrate reduction in Bacillus.</title>
        <authorList>
            <person name="Heylen K."/>
            <person name="Keltjens J."/>
        </authorList>
    </citation>
    <scope>NUCLEOTIDE SEQUENCE [LARGE SCALE GENOMIC DNA]</scope>
    <source>
        <strain evidence="3 4">LMG 9581</strain>
    </source>
</reference>
<dbReference type="RefSeq" id="WP_003330697.1">
    <property type="nucleotide sequence ID" value="NZ_AJLR01000045.1"/>
</dbReference>
<dbReference type="InterPro" id="IPR007809">
    <property type="entry name" value="FlgN-like"/>
</dbReference>
<organism evidence="3 4">
    <name type="scientific">Schinkia azotoformans LMG 9581</name>
    <dbReference type="NCBI Taxonomy" id="1131731"/>
    <lineage>
        <taxon>Bacteria</taxon>
        <taxon>Bacillati</taxon>
        <taxon>Bacillota</taxon>
        <taxon>Bacilli</taxon>
        <taxon>Bacillales</taxon>
        <taxon>Bacillaceae</taxon>
        <taxon>Calidifontibacillus/Schinkia group</taxon>
        <taxon>Schinkia</taxon>
    </lineage>
</organism>
<feature type="coiled-coil region" evidence="2">
    <location>
        <begin position="93"/>
        <end position="120"/>
    </location>
</feature>
<keyword evidence="1" id="KW-1005">Bacterial flagellum biogenesis</keyword>
<protein>
    <submittedName>
        <fullName evidence="3">FlgN family protein</fullName>
    </submittedName>
</protein>
<sequence length="164" mass="18970">MSAETLIQTLEKILFLHKSLNQLAKQKTEILKTGDTAALNNLLKEEKKHIQAIQKFETERQQVSIAFLARKQSNDFTNPTIEDCINFANTAEKIKLTRIKSKLQQQIKILSNQNELNQQLLKQSLQFVNLSLDILKPEIDTYNYERPGQSFQYEEGRSIFNSKA</sequence>
<evidence type="ECO:0000313" key="4">
    <source>
        <dbReference type="Proteomes" id="UP000006315"/>
    </source>
</evidence>
<dbReference type="Gene3D" id="1.20.58.300">
    <property type="entry name" value="FlgN-like"/>
    <property type="match status" value="1"/>
</dbReference>
<dbReference type="InterPro" id="IPR036679">
    <property type="entry name" value="FlgN-like_sf"/>
</dbReference>
<proteinExistence type="predicted"/>
<dbReference type="Pfam" id="PF05130">
    <property type="entry name" value="FlgN"/>
    <property type="match status" value="1"/>
</dbReference>
<evidence type="ECO:0000256" key="2">
    <source>
        <dbReference type="SAM" id="Coils"/>
    </source>
</evidence>
<dbReference type="Proteomes" id="UP000006315">
    <property type="component" value="Unassembled WGS sequence"/>
</dbReference>
<dbReference type="AlphaFoldDB" id="K6DH82"/>
<dbReference type="STRING" id="1131731.BAZO_07279"/>
<comment type="caution">
    <text evidence="3">The sequence shown here is derived from an EMBL/GenBank/DDBJ whole genome shotgun (WGS) entry which is preliminary data.</text>
</comment>